<evidence type="ECO:0000256" key="3">
    <source>
        <dbReference type="ARBA" id="ARBA00022801"/>
    </source>
</evidence>
<keyword evidence="7" id="KW-1185">Reference proteome</keyword>
<reference evidence="7" key="1">
    <citation type="journal article" date="2017" name="bioRxiv">
        <title>Comparative analysis of the genomes of Stylophora pistillata and Acropora digitifera provides evidence for extensive differences between species of corals.</title>
        <authorList>
            <person name="Voolstra C.R."/>
            <person name="Li Y."/>
            <person name="Liew Y.J."/>
            <person name="Baumgarten S."/>
            <person name="Zoccola D."/>
            <person name="Flot J.-F."/>
            <person name="Tambutte S."/>
            <person name="Allemand D."/>
            <person name="Aranda M."/>
        </authorList>
    </citation>
    <scope>NUCLEOTIDE SEQUENCE [LARGE SCALE GENOMIC DNA]</scope>
</reference>
<dbReference type="InterPro" id="IPR038765">
    <property type="entry name" value="Papain-like_cys_pep_sf"/>
</dbReference>
<dbReference type="AlphaFoldDB" id="A0A2B4SCJ4"/>
<dbReference type="InterPro" id="IPR049341">
    <property type="entry name" value="TRADD-like_N"/>
</dbReference>
<dbReference type="Pfam" id="PF20694">
    <property type="entry name" value="TRADD-like_N"/>
    <property type="match status" value="1"/>
</dbReference>
<dbReference type="Proteomes" id="UP000225706">
    <property type="component" value="Unassembled WGS sequence"/>
</dbReference>
<dbReference type="PROSITE" id="PS50168">
    <property type="entry name" value="DED"/>
    <property type="match status" value="1"/>
</dbReference>
<proteinExistence type="inferred from homology"/>
<dbReference type="EMBL" id="LSMT01000129">
    <property type="protein sequence ID" value="PFX26308.1"/>
    <property type="molecule type" value="Genomic_DNA"/>
</dbReference>
<dbReference type="GO" id="GO:0042981">
    <property type="term" value="P:regulation of apoptotic process"/>
    <property type="evidence" value="ECO:0007669"/>
    <property type="project" value="InterPro"/>
</dbReference>
<accession>A0A2B4SCJ4</accession>
<dbReference type="GO" id="GO:0006508">
    <property type="term" value="P:proteolysis"/>
    <property type="evidence" value="ECO:0007669"/>
    <property type="project" value="UniProtKB-KW"/>
</dbReference>
<evidence type="ECO:0000256" key="4">
    <source>
        <dbReference type="SAM" id="Coils"/>
    </source>
</evidence>
<comment type="caution">
    <text evidence="6">The sequence shown here is derived from an EMBL/GenBank/DDBJ whole genome shotgun (WGS) entry which is preliminary data.</text>
</comment>
<name>A0A2B4SCJ4_STYPI</name>
<evidence type="ECO:0000259" key="5">
    <source>
        <dbReference type="PROSITE" id="PS50168"/>
    </source>
</evidence>
<dbReference type="InterPro" id="IPR013083">
    <property type="entry name" value="Znf_RING/FYVE/PHD"/>
</dbReference>
<evidence type="ECO:0000313" key="7">
    <source>
        <dbReference type="Proteomes" id="UP000225706"/>
    </source>
</evidence>
<dbReference type="Gene3D" id="3.30.40.10">
    <property type="entry name" value="Zinc/RING finger domain, C3HC4 (zinc finger)"/>
    <property type="match status" value="1"/>
</dbReference>
<evidence type="ECO:0000256" key="1">
    <source>
        <dbReference type="ARBA" id="ARBA00005234"/>
    </source>
</evidence>
<dbReference type="Gene3D" id="1.10.533.10">
    <property type="entry name" value="Death Domain, Fas"/>
    <property type="match status" value="2"/>
</dbReference>
<keyword evidence="3" id="KW-0378">Hydrolase</keyword>
<feature type="domain" description="DED" evidence="5">
    <location>
        <begin position="527"/>
        <end position="606"/>
    </location>
</feature>
<dbReference type="SUPFAM" id="SSF57903">
    <property type="entry name" value="FYVE/PHD zinc finger"/>
    <property type="match status" value="1"/>
</dbReference>
<organism evidence="6 7">
    <name type="scientific">Stylophora pistillata</name>
    <name type="common">Smooth cauliflower coral</name>
    <dbReference type="NCBI Taxonomy" id="50429"/>
    <lineage>
        <taxon>Eukaryota</taxon>
        <taxon>Metazoa</taxon>
        <taxon>Cnidaria</taxon>
        <taxon>Anthozoa</taxon>
        <taxon>Hexacorallia</taxon>
        <taxon>Scleractinia</taxon>
        <taxon>Astrocoeniina</taxon>
        <taxon>Pocilloporidae</taxon>
        <taxon>Stylophora</taxon>
    </lineage>
</organism>
<dbReference type="GO" id="GO:0008234">
    <property type="term" value="F:cysteine-type peptidase activity"/>
    <property type="evidence" value="ECO:0007669"/>
    <property type="project" value="InterPro"/>
</dbReference>
<dbReference type="Pfam" id="PF02902">
    <property type="entry name" value="Peptidase_C48"/>
    <property type="match status" value="1"/>
</dbReference>
<comment type="similarity">
    <text evidence="1">Belongs to the peptidase C48 family.</text>
</comment>
<dbReference type="InterPro" id="IPR011011">
    <property type="entry name" value="Znf_FYVE_PHD"/>
</dbReference>
<dbReference type="PANTHER" id="PTHR47526:SF3">
    <property type="entry name" value="PHD-TYPE DOMAIN-CONTAINING PROTEIN"/>
    <property type="match status" value="1"/>
</dbReference>
<feature type="coiled-coil region" evidence="4">
    <location>
        <begin position="557"/>
        <end position="610"/>
    </location>
</feature>
<dbReference type="InterPro" id="IPR001875">
    <property type="entry name" value="DED_dom"/>
</dbReference>
<sequence>MAANPLSDYANNLDPHVKKRYCEKSSCVGIDPILIPDKAYDLECLPRVESMDLVSFLVLETNYYSKDQFKAFRSLQACNQLVSGFVSCVKGHKTGKNYIVTGKVRHSQRMNDPCVTLWIITEENGTVLFAHCVGFMAGQGQCCSHIVSVFFYIEAWNRMNEKLSCTEQPSMSLLFFSFNLLESPKSTYKWFCPLCQKNAAARNEKSKGKQMKEILDEALRLDCICVCKRKPLPADKLLKCHKPLCESGKFFHLACLNFKRMPNNALTTWECMGCKSGSKVKLNSKEGLTEKSASLENLNEEDYKLILSPHGWLDGNIIHAVHVCLRKMNPGVEGLQRPTLGPCRNFNQVNGDFIQILHTWKNHWVCVASVGCRDGTVNLYDSLYHNIIYSEVEDQVINLVGQANFTGIQVVPVQQQQNGSDCGVFAAAFSTCLAYGTTDEQRLVRAEQTMIILSINGQFAALLEQMRGKLASGSEGNIHNTLSLCKKLEEQNNLSIDHLQLMKRLLKGVEDWVLLEKVEKFECKRKEYKALLEKVISGLDELNDVERLIAICRESVREGSEGNIEDVRSLFRELENQDNLEIDYLDVVKSILAETESNELLKEVEEFEERRIRGDKSEVRKAQRAAYMSSVRSTLVGVVNIKTVLKAVAGGLTVVSAMEVLSRWSSFDQLVAAVQTCVLPAGTRLVQITDGCVCLTVQAESLSALKTLWKLYQDGTLQKRLYDFFVTDEVRELADGEDVEVNVTIEEDEYQKGCLQLTNRYQEDATVDFMKRGRRNSDSAVYSKAREDPLIIRIQRVEAELQHYSQKVISLVQIIDSMRIGQFEEGDKSCVAGDEIKRRDKMGEFQPDAADLMGAEKFAFVQNYLDNFQETHSITTATSDSALGTHTVPSEFETEDIRDTSNLCLKDLSPGVRRELEKTFGDRDVREKFEQFFGLQRNFYSGYFYSQGKIIDCIGGLFPDTPVSILKEFFEAVQLYDVAELLAKVRPRSLHPVISSEEVETLRSGNLPTSYHNKTFVVIINDSVEGNNAKKIDTFFKDLNSRNTVTLVESILTEEKRKDLSNLQRKIQRERELEKTLEAMIEDRSIFETIYGRNRLKKNRDSIVKEAAFLRKEMHKKIELMNELKEKNQEATMNLSTAMDLCIRNPEKFTFIAVFFIIDEYSSILDNAALNEIVANTLALLPNHAKLVVGAPPLESRRIIPESLYVTFSDILHDYAVDSMIEIFTKRWYTLDLHSMMKEWSRTLQRSVGRFSRSTLSTFSTLHRFEKTKDQGCEEN</sequence>
<keyword evidence="4" id="KW-0175">Coiled coil</keyword>
<gene>
    <name evidence="6" type="ORF">AWC38_SpisGene9039</name>
</gene>
<dbReference type="SUPFAM" id="SSF47986">
    <property type="entry name" value="DEATH domain"/>
    <property type="match status" value="1"/>
</dbReference>
<dbReference type="InterPro" id="IPR003653">
    <property type="entry name" value="Peptidase_C48_C"/>
</dbReference>
<dbReference type="SUPFAM" id="SSF54001">
    <property type="entry name" value="Cysteine proteinases"/>
    <property type="match status" value="1"/>
</dbReference>
<dbReference type="InterPro" id="IPR011029">
    <property type="entry name" value="DEATH-like_dom_sf"/>
</dbReference>
<dbReference type="OrthoDB" id="5969273at2759"/>
<dbReference type="PANTHER" id="PTHR47526">
    <property type="entry name" value="ATP-DEPENDENT DNA HELICASE"/>
    <property type="match status" value="1"/>
</dbReference>
<feature type="coiled-coil region" evidence="4">
    <location>
        <begin position="1053"/>
        <end position="1141"/>
    </location>
</feature>
<protein>
    <recommendedName>
        <fullName evidence="5">DED domain-containing protein</fullName>
    </recommendedName>
</protein>
<evidence type="ECO:0000313" key="6">
    <source>
        <dbReference type="EMBL" id="PFX26308.1"/>
    </source>
</evidence>
<dbReference type="Gene3D" id="3.40.395.10">
    <property type="entry name" value="Adenoviral Proteinase, Chain A"/>
    <property type="match status" value="1"/>
</dbReference>
<keyword evidence="2" id="KW-0645">Protease</keyword>
<evidence type="ECO:0000256" key="2">
    <source>
        <dbReference type="ARBA" id="ARBA00022670"/>
    </source>
</evidence>